<evidence type="ECO:0000313" key="3">
    <source>
        <dbReference type="EMBL" id="CAD5324833.1"/>
    </source>
</evidence>
<evidence type="ECO:0000256" key="1">
    <source>
        <dbReference type="SAM" id="MobiDB-lite"/>
    </source>
</evidence>
<dbReference type="Pfam" id="PF03384">
    <property type="entry name" value="DUF287"/>
    <property type="match status" value="1"/>
</dbReference>
<dbReference type="EMBL" id="LR881468">
    <property type="protein sequence ID" value="CAD5324833.1"/>
    <property type="molecule type" value="Genomic_DNA"/>
</dbReference>
<feature type="domain" description="DUF287" evidence="2">
    <location>
        <begin position="177"/>
        <end position="217"/>
    </location>
</feature>
<feature type="region of interest" description="Disordered" evidence="1">
    <location>
        <begin position="305"/>
        <end position="419"/>
    </location>
</feature>
<feature type="compositionally biased region" description="Basic and acidic residues" evidence="1">
    <location>
        <begin position="64"/>
        <end position="106"/>
    </location>
</feature>
<sequence length="419" mass="46479">MARVRDGIPGPVYDSTEKSSSGEVSTSEQVTSEFENDGDAADLVPTEPAGPTEPAARDVAANDTTKETAEIEKAMEEPRDGDEASPKGTAEIEKAMDEPRVGDEASPKGTAEIEEDQTGTTLKPLIDAVIQQFEEAKDGNREELEEEEMVNTIPKEGVENVNRQDTYEAEDDEVSVKETEEDEAGNDGFSKHFDIVIDSWRERLLVEKNRIWWKGMCEMDISSRCIVNEISDEEVHEIENEVPETVVPPTAVPPRFPDLDTVMASITSLTQMMTKGFDDTKDKIDAIDVRVQSIELFVADLKEREHGKQTEEASQHGHATDDDVLFASPNGYVTTGNEQQRDIVISEHSPEVAENSNKETNTTEKEVKGKAKKNGGGKKKQEVPPVIETEKKRTRGASRLITSPFVADDKKRKRMRKAD</sequence>
<dbReference type="Proteomes" id="UP000516314">
    <property type="component" value="Chromosome 3"/>
</dbReference>
<evidence type="ECO:0000259" key="2">
    <source>
        <dbReference type="Pfam" id="PF03384"/>
    </source>
</evidence>
<gene>
    <name evidence="3" type="ORF">AT9943_LOCUS12712</name>
</gene>
<feature type="compositionally biased region" description="Basic and acidic residues" evidence="1">
    <location>
        <begin position="339"/>
        <end position="351"/>
    </location>
</feature>
<proteinExistence type="predicted"/>
<dbReference type="InterPro" id="IPR005048">
    <property type="entry name" value="DUF287"/>
</dbReference>
<dbReference type="AlphaFoldDB" id="A0A7G2ENB0"/>
<name>A0A7G2ENB0_ARATH</name>
<reference evidence="3 4" key="1">
    <citation type="submission" date="2020-09" db="EMBL/GenBank/DDBJ databases">
        <authorList>
            <person name="Ashkenazy H."/>
        </authorList>
    </citation>
    <scope>NUCLEOTIDE SEQUENCE [LARGE SCALE GENOMIC DNA]</scope>
    <source>
        <strain evidence="4">cv. Cdm-0</strain>
    </source>
</reference>
<feature type="region of interest" description="Disordered" evidence="1">
    <location>
        <begin position="1"/>
        <end position="120"/>
    </location>
</feature>
<feature type="compositionally biased region" description="Polar residues" evidence="1">
    <location>
        <begin position="18"/>
        <end position="33"/>
    </location>
</feature>
<feature type="compositionally biased region" description="Basic and acidic residues" evidence="1">
    <location>
        <begin position="305"/>
        <end position="321"/>
    </location>
</feature>
<organism evidence="3 4">
    <name type="scientific">Arabidopsis thaliana</name>
    <name type="common">Mouse-ear cress</name>
    <dbReference type="NCBI Taxonomy" id="3702"/>
    <lineage>
        <taxon>Eukaryota</taxon>
        <taxon>Viridiplantae</taxon>
        <taxon>Streptophyta</taxon>
        <taxon>Embryophyta</taxon>
        <taxon>Tracheophyta</taxon>
        <taxon>Spermatophyta</taxon>
        <taxon>Magnoliopsida</taxon>
        <taxon>eudicotyledons</taxon>
        <taxon>Gunneridae</taxon>
        <taxon>Pentapetalae</taxon>
        <taxon>rosids</taxon>
        <taxon>malvids</taxon>
        <taxon>Brassicales</taxon>
        <taxon>Brassicaceae</taxon>
        <taxon>Camelineae</taxon>
        <taxon>Arabidopsis</taxon>
    </lineage>
</organism>
<accession>A0A7G2ENB0</accession>
<evidence type="ECO:0000313" key="4">
    <source>
        <dbReference type="Proteomes" id="UP000516314"/>
    </source>
</evidence>
<protein>
    <submittedName>
        <fullName evidence="3">(thale cress) hypothetical protein</fullName>
    </submittedName>
</protein>
<feature type="compositionally biased region" description="Low complexity" evidence="1">
    <location>
        <begin position="45"/>
        <end position="54"/>
    </location>
</feature>